<dbReference type="Gene3D" id="3.40.50.300">
    <property type="entry name" value="P-loop containing nucleotide triphosphate hydrolases"/>
    <property type="match status" value="1"/>
</dbReference>
<sequence>MTSHYLQEVEELCSYIYVINQGQLVAEGSPDELKKLTRQDRIIRLLVPELLPSVDEALRHVVVQTGARYDSEQHEQGILLTVRHPEDISGQVTSAVVGQGGSLLKLEVVEPSLEDAMLTLSSSLEPSGEVAHVG</sequence>
<keyword evidence="4" id="KW-0067">ATP-binding</keyword>
<gene>
    <name evidence="5" type="ORF">KDK_75340</name>
</gene>
<proteinExistence type="inferred from homology"/>
<comment type="similarity">
    <text evidence="1">Belongs to the ABC transporter superfamily.</text>
</comment>
<dbReference type="AlphaFoldDB" id="A0A402AXE9"/>
<evidence type="ECO:0000256" key="2">
    <source>
        <dbReference type="ARBA" id="ARBA00022448"/>
    </source>
</evidence>
<dbReference type="GO" id="GO:0005524">
    <property type="term" value="F:ATP binding"/>
    <property type="evidence" value="ECO:0007669"/>
    <property type="project" value="UniProtKB-KW"/>
</dbReference>
<keyword evidence="3" id="KW-0547">Nucleotide-binding</keyword>
<keyword evidence="2" id="KW-0813">Transport</keyword>
<evidence type="ECO:0000313" key="6">
    <source>
        <dbReference type="Proteomes" id="UP000287188"/>
    </source>
</evidence>
<evidence type="ECO:0000256" key="4">
    <source>
        <dbReference type="ARBA" id="ARBA00022840"/>
    </source>
</evidence>
<dbReference type="PANTHER" id="PTHR42711">
    <property type="entry name" value="ABC TRANSPORTER ATP-BINDING PROTEIN"/>
    <property type="match status" value="1"/>
</dbReference>
<accession>A0A402AXE9</accession>
<evidence type="ECO:0000256" key="3">
    <source>
        <dbReference type="ARBA" id="ARBA00022741"/>
    </source>
</evidence>
<dbReference type="Proteomes" id="UP000287188">
    <property type="component" value="Unassembled WGS sequence"/>
</dbReference>
<evidence type="ECO:0000313" key="5">
    <source>
        <dbReference type="EMBL" id="GCE23734.1"/>
    </source>
</evidence>
<organism evidence="5 6">
    <name type="scientific">Dictyobacter kobayashii</name>
    <dbReference type="NCBI Taxonomy" id="2014872"/>
    <lineage>
        <taxon>Bacteria</taxon>
        <taxon>Bacillati</taxon>
        <taxon>Chloroflexota</taxon>
        <taxon>Ktedonobacteria</taxon>
        <taxon>Ktedonobacterales</taxon>
        <taxon>Dictyobacteraceae</taxon>
        <taxon>Dictyobacter</taxon>
    </lineage>
</organism>
<dbReference type="PANTHER" id="PTHR42711:SF5">
    <property type="entry name" value="ABC TRANSPORTER ATP-BINDING PROTEIN NATA"/>
    <property type="match status" value="1"/>
</dbReference>
<reference evidence="6" key="1">
    <citation type="submission" date="2018-12" db="EMBL/GenBank/DDBJ databases">
        <title>Tengunoibacter tsumagoiensis gen. nov., sp. nov., Dictyobacter kobayashii sp. nov., D. alpinus sp. nov., and D. joshuensis sp. nov. and description of Dictyobacteraceae fam. nov. within the order Ktedonobacterales isolated from Tengu-no-mugimeshi.</title>
        <authorList>
            <person name="Wang C.M."/>
            <person name="Zheng Y."/>
            <person name="Sakai Y."/>
            <person name="Toyoda A."/>
            <person name="Minakuchi Y."/>
            <person name="Abe K."/>
            <person name="Yokota A."/>
            <person name="Yabe S."/>
        </authorList>
    </citation>
    <scope>NUCLEOTIDE SEQUENCE [LARGE SCALE GENOMIC DNA]</scope>
    <source>
        <strain evidence="6">Uno11</strain>
    </source>
</reference>
<evidence type="ECO:0008006" key="7">
    <source>
        <dbReference type="Google" id="ProtNLM"/>
    </source>
</evidence>
<dbReference type="InterPro" id="IPR027417">
    <property type="entry name" value="P-loop_NTPase"/>
</dbReference>
<dbReference type="SUPFAM" id="SSF52540">
    <property type="entry name" value="P-loop containing nucleoside triphosphate hydrolases"/>
    <property type="match status" value="1"/>
</dbReference>
<dbReference type="EMBL" id="BIFS01000002">
    <property type="protein sequence ID" value="GCE23734.1"/>
    <property type="molecule type" value="Genomic_DNA"/>
</dbReference>
<name>A0A402AXE9_9CHLR</name>
<dbReference type="InterPro" id="IPR050763">
    <property type="entry name" value="ABC_transporter_ATP-binding"/>
</dbReference>
<protein>
    <recommendedName>
        <fullName evidence="7">DUF4162 domain-containing protein</fullName>
    </recommendedName>
</protein>
<keyword evidence="6" id="KW-1185">Reference proteome</keyword>
<dbReference type="RefSeq" id="WP_218032202.1">
    <property type="nucleotide sequence ID" value="NZ_BIFS01000002.1"/>
</dbReference>
<comment type="caution">
    <text evidence="5">The sequence shown here is derived from an EMBL/GenBank/DDBJ whole genome shotgun (WGS) entry which is preliminary data.</text>
</comment>
<evidence type="ECO:0000256" key="1">
    <source>
        <dbReference type="ARBA" id="ARBA00005417"/>
    </source>
</evidence>